<keyword evidence="1 2" id="KW-0808">Transferase</keyword>
<organism evidence="4 5">
    <name type="scientific">Halorubrum kocurii JCM 14978</name>
    <dbReference type="NCBI Taxonomy" id="1230456"/>
    <lineage>
        <taxon>Archaea</taxon>
        <taxon>Methanobacteriati</taxon>
        <taxon>Methanobacteriota</taxon>
        <taxon>Stenosarchaea group</taxon>
        <taxon>Halobacteria</taxon>
        <taxon>Halobacteriales</taxon>
        <taxon>Haloferacaceae</taxon>
        <taxon>Halorubrum</taxon>
    </lineage>
</organism>
<dbReference type="RefSeq" id="WP_008849615.1">
    <property type="nucleotide sequence ID" value="NZ_AOJH01000087.1"/>
</dbReference>
<feature type="transmembrane region" description="Helical" evidence="3">
    <location>
        <begin position="104"/>
        <end position="124"/>
    </location>
</feature>
<evidence type="ECO:0000313" key="4">
    <source>
        <dbReference type="EMBL" id="EMA59379.1"/>
    </source>
</evidence>
<dbReference type="Gene3D" id="1.20.120.1760">
    <property type="match status" value="1"/>
</dbReference>
<keyword evidence="5" id="KW-1185">Reference proteome</keyword>
<gene>
    <name evidence="4" type="ORF">C468_14757</name>
</gene>
<dbReference type="Proteomes" id="UP000011546">
    <property type="component" value="Unassembled WGS sequence"/>
</dbReference>
<dbReference type="AlphaFoldDB" id="M0NQA3"/>
<evidence type="ECO:0000313" key="5">
    <source>
        <dbReference type="Proteomes" id="UP000011546"/>
    </source>
</evidence>
<comment type="caution">
    <text evidence="4">The sequence shown here is derived from an EMBL/GenBank/DDBJ whole genome shotgun (WGS) entry which is preliminary data.</text>
</comment>
<keyword evidence="3" id="KW-1133">Transmembrane helix</keyword>
<feature type="transmembrane region" description="Helical" evidence="3">
    <location>
        <begin position="198"/>
        <end position="215"/>
    </location>
</feature>
<evidence type="ECO:0000256" key="1">
    <source>
        <dbReference type="ARBA" id="ARBA00022679"/>
    </source>
</evidence>
<evidence type="ECO:0000256" key="3">
    <source>
        <dbReference type="SAM" id="Phobius"/>
    </source>
</evidence>
<feature type="transmembrane region" description="Helical" evidence="3">
    <location>
        <begin position="40"/>
        <end position="57"/>
    </location>
</feature>
<keyword evidence="3" id="KW-0812">Transmembrane</keyword>
<feature type="transmembrane region" description="Helical" evidence="3">
    <location>
        <begin position="78"/>
        <end position="98"/>
    </location>
</feature>
<comment type="similarity">
    <text evidence="2">Belongs to the CDP-alcohol phosphatidyltransferase class-I family.</text>
</comment>
<dbReference type="STRING" id="1230456.C468_14757"/>
<dbReference type="OrthoDB" id="331608at2157"/>
<name>M0NQA3_9EURY</name>
<dbReference type="InterPro" id="IPR048254">
    <property type="entry name" value="CDP_ALCOHOL_P_TRANSF_CS"/>
</dbReference>
<proteinExistence type="inferred from homology"/>
<dbReference type="GO" id="GO:0016780">
    <property type="term" value="F:phosphotransferase activity, for other substituted phosphate groups"/>
    <property type="evidence" value="ECO:0007669"/>
    <property type="project" value="InterPro"/>
</dbReference>
<dbReference type="PROSITE" id="PS00379">
    <property type="entry name" value="CDP_ALCOHOL_P_TRANSF"/>
    <property type="match status" value="1"/>
</dbReference>
<dbReference type="PATRIC" id="fig|1230456.3.peg.2941"/>
<dbReference type="Pfam" id="PF01066">
    <property type="entry name" value="CDP-OH_P_transf"/>
    <property type="match status" value="1"/>
</dbReference>
<dbReference type="GO" id="GO:0016020">
    <property type="term" value="C:membrane"/>
    <property type="evidence" value="ECO:0007669"/>
    <property type="project" value="InterPro"/>
</dbReference>
<dbReference type="EMBL" id="AOJH01000087">
    <property type="protein sequence ID" value="EMA59379.1"/>
    <property type="molecule type" value="Genomic_DNA"/>
</dbReference>
<dbReference type="InterPro" id="IPR043130">
    <property type="entry name" value="CDP-OH_PTrfase_TM_dom"/>
</dbReference>
<feature type="transmembrane region" description="Helical" evidence="3">
    <location>
        <begin position="136"/>
        <end position="154"/>
    </location>
</feature>
<feature type="transmembrane region" description="Helical" evidence="3">
    <location>
        <begin position="15"/>
        <end position="34"/>
    </location>
</feature>
<protein>
    <submittedName>
        <fullName evidence="4">CDP-diacylglycerol--glycerol-3-phosphate 3-phosphatidyltransferase</fullName>
    </submittedName>
</protein>
<reference evidence="4 5" key="1">
    <citation type="journal article" date="2014" name="PLoS Genet.">
        <title>Phylogenetically driven sequencing of extremely halophilic archaea reveals strategies for static and dynamic osmo-response.</title>
        <authorList>
            <person name="Becker E.A."/>
            <person name="Seitzer P.M."/>
            <person name="Tritt A."/>
            <person name="Larsen D."/>
            <person name="Krusor M."/>
            <person name="Yao A.I."/>
            <person name="Wu D."/>
            <person name="Madern D."/>
            <person name="Eisen J.A."/>
            <person name="Darling A.E."/>
            <person name="Facciotti M.T."/>
        </authorList>
    </citation>
    <scope>NUCLEOTIDE SEQUENCE [LARGE SCALE GENOMIC DNA]</scope>
    <source>
        <strain evidence="4 5">JCM 14978</strain>
    </source>
</reference>
<accession>M0NQA3</accession>
<sequence length="255" mass="25952">MSRLDRSGSADRARVRARLLGTVGVGALGLVALWRPLDGRWLLGAAPVALYVAAYAGTNLSANRPPGAAAVRPTLGPANAITLFRGWLLAVLAGTPLAPPPNRWLPVGLFVAAVLLDAVDGAVARRTRETVLGARLDGAVDALAVLVGGVVAVGAGALPAWYLLAGGTWYAYAGSLWVRRRAGEPTYELPPSRVRGPVGSGQFLVIAVALVPGTGGPPLAAAAGIALAALLASFARDWAAATGRLGREDPPVATE</sequence>
<evidence type="ECO:0000256" key="2">
    <source>
        <dbReference type="RuleBase" id="RU003750"/>
    </source>
</evidence>
<dbReference type="GO" id="GO:0008654">
    <property type="term" value="P:phospholipid biosynthetic process"/>
    <property type="evidence" value="ECO:0007669"/>
    <property type="project" value="InterPro"/>
</dbReference>
<keyword evidence="3" id="KW-0472">Membrane</keyword>
<dbReference type="InterPro" id="IPR000462">
    <property type="entry name" value="CDP-OH_P_trans"/>
</dbReference>